<dbReference type="InterPro" id="IPR018484">
    <property type="entry name" value="FGGY_N"/>
</dbReference>
<gene>
    <name evidence="10" type="ORF">NC797_07760</name>
</gene>
<dbReference type="SUPFAM" id="SSF53067">
    <property type="entry name" value="Actin-like ATPase domain"/>
    <property type="match status" value="2"/>
</dbReference>
<keyword evidence="3" id="KW-0547">Nucleotide-binding</keyword>
<dbReference type="AlphaFoldDB" id="A0A9X4ALH7"/>
<comment type="caution">
    <text evidence="10">The sequence shown here is derived from an EMBL/GenBank/DDBJ whole genome shotgun (WGS) entry which is preliminary data.</text>
</comment>
<dbReference type="GO" id="GO:0004370">
    <property type="term" value="F:glycerol kinase activity"/>
    <property type="evidence" value="ECO:0007669"/>
    <property type="project" value="TreeGrafter"/>
</dbReference>
<dbReference type="Pfam" id="PF02782">
    <property type="entry name" value="FGGY_C"/>
    <property type="match status" value="1"/>
</dbReference>
<dbReference type="RefSeq" id="WP_272436207.1">
    <property type="nucleotide sequence ID" value="NZ_JAMQKB010000006.1"/>
</dbReference>
<evidence type="ECO:0000256" key="2">
    <source>
        <dbReference type="ARBA" id="ARBA00022679"/>
    </source>
</evidence>
<evidence type="ECO:0000256" key="7">
    <source>
        <dbReference type="ARBA" id="ARBA00023308"/>
    </source>
</evidence>
<dbReference type="EMBL" id="JAMQKB010000006">
    <property type="protein sequence ID" value="MDC3424402.1"/>
    <property type="molecule type" value="Genomic_DNA"/>
</dbReference>
<evidence type="ECO:0000259" key="8">
    <source>
        <dbReference type="Pfam" id="PF00370"/>
    </source>
</evidence>
<feature type="domain" description="Carbohydrate kinase FGGY C-terminal" evidence="9">
    <location>
        <begin position="255"/>
        <end position="444"/>
    </location>
</feature>
<dbReference type="GO" id="GO:0006071">
    <property type="term" value="P:glycerol metabolic process"/>
    <property type="evidence" value="ECO:0007669"/>
    <property type="project" value="TreeGrafter"/>
</dbReference>
<evidence type="ECO:0000313" key="10">
    <source>
        <dbReference type="EMBL" id="MDC3424402.1"/>
    </source>
</evidence>
<dbReference type="GO" id="GO:0005524">
    <property type="term" value="F:ATP binding"/>
    <property type="evidence" value="ECO:0007669"/>
    <property type="project" value="UniProtKB-KW"/>
</dbReference>
<dbReference type="InterPro" id="IPR013449">
    <property type="entry name" value="Rhamnulokinase"/>
</dbReference>
<keyword evidence="4" id="KW-0418">Kinase</keyword>
<feature type="domain" description="Carbohydrate kinase FGGY N-terminal" evidence="8">
    <location>
        <begin position="3"/>
        <end position="243"/>
    </location>
</feature>
<keyword evidence="11" id="KW-1185">Reference proteome</keyword>
<keyword evidence="7" id="KW-0684">Rhamnose metabolism</keyword>
<evidence type="ECO:0000256" key="3">
    <source>
        <dbReference type="ARBA" id="ARBA00022741"/>
    </source>
</evidence>
<dbReference type="Proteomes" id="UP001145050">
    <property type="component" value="Unassembled WGS sequence"/>
</dbReference>
<dbReference type="GO" id="GO:0019301">
    <property type="term" value="P:rhamnose catabolic process"/>
    <property type="evidence" value="ECO:0007669"/>
    <property type="project" value="InterPro"/>
</dbReference>
<evidence type="ECO:0000256" key="5">
    <source>
        <dbReference type="ARBA" id="ARBA00022840"/>
    </source>
</evidence>
<accession>A0A9X4ALH7</accession>
<name>A0A9X4ALH7_9BACI</name>
<dbReference type="CDD" id="cd07771">
    <property type="entry name" value="ASKHA_NBD_FGGY_RhaB-like"/>
    <property type="match status" value="1"/>
</dbReference>
<reference evidence="10" key="1">
    <citation type="submission" date="2022-06" db="EMBL/GenBank/DDBJ databases">
        <title>Aquibacillus sp. a new bacterium isolated from soil saline samples.</title>
        <authorList>
            <person name="Galisteo C."/>
            <person name="De La Haba R."/>
            <person name="Sanchez-Porro C."/>
            <person name="Ventosa A."/>
        </authorList>
    </citation>
    <scope>NUCLEOTIDE SEQUENCE</scope>
    <source>
        <strain evidence="10">3ASR75-11</strain>
    </source>
</reference>
<evidence type="ECO:0000313" key="11">
    <source>
        <dbReference type="Proteomes" id="UP001145050"/>
    </source>
</evidence>
<evidence type="ECO:0000259" key="9">
    <source>
        <dbReference type="Pfam" id="PF02782"/>
    </source>
</evidence>
<dbReference type="Pfam" id="PF00370">
    <property type="entry name" value="FGGY_N"/>
    <property type="match status" value="1"/>
</dbReference>
<dbReference type="GO" id="GO:0008993">
    <property type="term" value="F:rhamnulokinase activity"/>
    <property type="evidence" value="ECO:0007669"/>
    <property type="project" value="InterPro"/>
</dbReference>
<dbReference type="Gene3D" id="3.30.420.40">
    <property type="match status" value="2"/>
</dbReference>
<dbReference type="PANTHER" id="PTHR10196:SF93">
    <property type="entry name" value="L-RHAMNULOKINASE"/>
    <property type="match status" value="1"/>
</dbReference>
<evidence type="ECO:0000256" key="1">
    <source>
        <dbReference type="ARBA" id="ARBA00009156"/>
    </source>
</evidence>
<dbReference type="PIRSF" id="PIRSF000538">
    <property type="entry name" value="GlpK"/>
    <property type="match status" value="1"/>
</dbReference>
<protein>
    <submittedName>
        <fullName evidence="10">Rhamnulokinase</fullName>
    </submittedName>
</protein>
<dbReference type="GO" id="GO:0005829">
    <property type="term" value="C:cytosol"/>
    <property type="evidence" value="ECO:0007669"/>
    <property type="project" value="TreeGrafter"/>
</dbReference>
<organism evidence="10 11">
    <name type="scientific">Terrihalobacillus insolitus</name>
    <dbReference type="NCBI Taxonomy" id="2950438"/>
    <lineage>
        <taxon>Bacteria</taxon>
        <taxon>Bacillati</taxon>
        <taxon>Bacillota</taxon>
        <taxon>Bacilli</taxon>
        <taxon>Bacillales</taxon>
        <taxon>Bacillaceae</taxon>
        <taxon>Terrihalobacillus</taxon>
    </lineage>
</organism>
<comment type="similarity">
    <text evidence="1">Belongs to the FGGY kinase family.</text>
</comment>
<sequence length="490" mass="55314">MTVLAFDLGASGGRGIIGQLENNTLKIREIHRFSNDPVQIGDHLHWDILRLFYEIKQGILKARRLGYTDIESLAIDSWAVDFGLIDKNGELLANPYHYRDLHTSGMIEEIHNKITKEEIFFKTGIQFMQINTIYHLYAMKKAKSIALKEADTLLMIPDLLRYFLTGEKHSEYTNSTTTQLYNPTQGNWDEDILKTLDLPTEIFLRPVKPGTKVGELTPSICNELGLSTTIPVLTVGEHDTASAIAAVPASNEEYAYLSCGTWSLLGTEVKEPIINQLAFEWNVTNEGGVNDTFRLLKNIMGLWIIQECHRTWEKEGDPISFDEQNELATTAKPFRSLIDPDDAMFINPLHMPKQIQNFCLQTNQAVPHTKAEIIRCILDSLAMKYRFVLEKLESLTEVKYNGLHMVGGGIQNTLLCQFTSNAINRPVLAGPIEASSIGNILVQFEGLGRIKSLKEARELVRGSFPIKSYQPKDKDVWDEGYQTFCKILGC</sequence>
<proteinExistence type="inferred from homology"/>
<dbReference type="InterPro" id="IPR000577">
    <property type="entry name" value="Carb_kinase_FGGY"/>
</dbReference>
<dbReference type="InterPro" id="IPR018485">
    <property type="entry name" value="FGGY_C"/>
</dbReference>
<dbReference type="InterPro" id="IPR043129">
    <property type="entry name" value="ATPase_NBD"/>
</dbReference>
<keyword evidence="6" id="KW-1015">Disulfide bond</keyword>
<evidence type="ECO:0000256" key="6">
    <source>
        <dbReference type="ARBA" id="ARBA00023157"/>
    </source>
</evidence>
<keyword evidence="5" id="KW-0067">ATP-binding</keyword>
<evidence type="ECO:0000256" key="4">
    <source>
        <dbReference type="ARBA" id="ARBA00022777"/>
    </source>
</evidence>
<dbReference type="PANTHER" id="PTHR10196">
    <property type="entry name" value="SUGAR KINASE"/>
    <property type="match status" value="1"/>
</dbReference>
<keyword evidence="2" id="KW-0808">Transferase</keyword>